<dbReference type="EMBL" id="JBHSHL010000003">
    <property type="protein sequence ID" value="MFC4803676.1"/>
    <property type="molecule type" value="Genomic_DNA"/>
</dbReference>
<dbReference type="Gene3D" id="2.30.40.10">
    <property type="entry name" value="Urease, subunit C, domain 1"/>
    <property type="match status" value="1"/>
</dbReference>
<evidence type="ECO:0000313" key="8">
    <source>
        <dbReference type="Proteomes" id="UP001595916"/>
    </source>
</evidence>
<evidence type="ECO:0000259" key="6">
    <source>
        <dbReference type="Pfam" id="PF01979"/>
    </source>
</evidence>
<dbReference type="InterPro" id="IPR011059">
    <property type="entry name" value="Metal-dep_hydrolase_composite"/>
</dbReference>
<comment type="caution">
    <text evidence="7">The sequence shown here is derived from an EMBL/GenBank/DDBJ whole genome shotgun (WGS) entry which is preliminary data.</text>
</comment>
<organism evidence="7 8">
    <name type="scientific">Filifactor villosus</name>
    <dbReference type="NCBI Taxonomy" id="29374"/>
    <lineage>
        <taxon>Bacteria</taxon>
        <taxon>Bacillati</taxon>
        <taxon>Bacillota</taxon>
        <taxon>Clostridia</taxon>
        <taxon>Peptostreptococcales</taxon>
        <taxon>Filifactoraceae</taxon>
        <taxon>Filifactor</taxon>
    </lineage>
</organism>
<keyword evidence="4 5" id="KW-0119">Carbohydrate metabolism</keyword>
<dbReference type="EC" id="3.5.1.25" evidence="7"/>
<evidence type="ECO:0000256" key="4">
    <source>
        <dbReference type="ARBA" id="ARBA00023277"/>
    </source>
</evidence>
<dbReference type="SUPFAM" id="SSF51556">
    <property type="entry name" value="Metallo-dependent hydrolases"/>
    <property type="match status" value="1"/>
</dbReference>
<dbReference type="Gene3D" id="3.20.20.140">
    <property type="entry name" value="Metal-dependent hydrolases"/>
    <property type="match status" value="1"/>
</dbReference>
<dbReference type="PIRSF" id="PIRSF038994">
    <property type="entry name" value="NagA"/>
    <property type="match status" value="1"/>
</dbReference>
<dbReference type="PANTHER" id="PTHR11113">
    <property type="entry name" value="N-ACETYLGLUCOSAMINE-6-PHOSPHATE DEACETYLASE"/>
    <property type="match status" value="1"/>
</dbReference>
<proteinExistence type="inferred from homology"/>
<evidence type="ECO:0000256" key="2">
    <source>
        <dbReference type="ARBA" id="ARBA00022723"/>
    </source>
</evidence>
<dbReference type="InterPro" id="IPR003764">
    <property type="entry name" value="GlcNAc_6-P_deAcase"/>
</dbReference>
<sequence>MKIINGRVFGADGYFEDRELYIEEGRFVSRTREGEVIDAQGAYVVPGFTDVHFHGCMGIDVCDANKDDLKKIALFQAQNGVTQIIPATMTLSKDRLRTVFRKIGETEVSEGAMFMGVHMEGPFVSKDKLGAQNPAYVAEPDLEFFEELQELAKGRIKIISLAPETEGAMDFISKVADRVTVSLAHTVSDYETAMQAFKNGARQVTHIYNAMPAFTHRAPGVIGAAFDNEGVRAEIICDGVHIHPTVIRATFKMFGRDRMILISDSMRATGLGDGEYDLGGQKVVVCGRCAEIPGVSIAGSVTRLFDCFRYAVSIGIPLEDAVLAATHNPAKNVGIWEEAGGLQDGQWANFLLLDQELNLKEVYIKGKRVER</sequence>
<evidence type="ECO:0000256" key="1">
    <source>
        <dbReference type="ARBA" id="ARBA00010716"/>
    </source>
</evidence>
<dbReference type="CDD" id="cd00854">
    <property type="entry name" value="NagA"/>
    <property type="match status" value="1"/>
</dbReference>
<accession>A0ABV9QLX0</accession>
<dbReference type="PANTHER" id="PTHR11113:SF14">
    <property type="entry name" value="N-ACETYLGLUCOSAMINE-6-PHOSPHATE DEACETYLASE"/>
    <property type="match status" value="1"/>
</dbReference>
<keyword evidence="3 5" id="KW-0378">Hydrolase</keyword>
<reference evidence="8" key="1">
    <citation type="journal article" date="2019" name="Int. J. Syst. Evol. Microbiol.">
        <title>The Global Catalogue of Microorganisms (GCM) 10K type strain sequencing project: providing services to taxonomists for standard genome sequencing and annotation.</title>
        <authorList>
            <consortium name="The Broad Institute Genomics Platform"/>
            <consortium name="The Broad Institute Genome Sequencing Center for Infectious Disease"/>
            <person name="Wu L."/>
            <person name="Ma J."/>
        </authorList>
    </citation>
    <scope>NUCLEOTIDE SEQUENCE [LARGE SCALE GENOMIC DNA]</scope>
    <source>
        <strain evidence="8">CCUG 46385</strain>
    </source>
</reference>
<keyword evidence="8" id="KW-1185">Reference proteome</keyword>
<dbReference type="InterPro" id="IPR032466">
    <property type="entry name" value="Metal_Hydrolase"/>
</dbReference>
<evidence type="ECO:0000256" key="5">
    <source>
        <dbReference type="PIRNR" id="PIRNR038994"/>
    </source>
</evidence>
<evidence type="ECO:0000313" key="7">
    <source>
        <dbReference type="EMBL" id="MFC4803676.1"/>
    </source>
</evidence>
<protein>
    <submittedName>
        <fullName evidence="7">N-acetylglucosamine-6-phosphate deacetylase</fullName>
        <ecNumber evidence="7">3.5.1.25</ecNumber>
    </submittedName>
</protein>
<comment type="similarity">
    <text evidence="1 5">Belongs to the metallo-dependent hydrolases superfamily. NagA family.</text>
</comment>
<dbReference type="Proteomes" id="UP001595916">
    <property type="component" value="Unassembled WGS sequence"/>
</dbReference>
<name>A0ABV9QLX0_9FIRM</name>
<dbReference type="SUPFAM" id="SSF51338">
    <property type="entry name" value="Composite domain of metallo-dependent hydrolases"/>
    <property type="match status" value="1"/>
</dbReference>
<dbReference type="RefSeq" id="WP_379787123.1">
    <property type="nucleotide sequence ID" value="NZ_JBHSHL010000003.1"/>
</dbReference>
<dbReference type="Pfam" id="PF01979">
    <property type="entry name" value="Amidohydro_1"/>
    <property type="match status" value="1"/>
</dbReference>
<gene>
    <name evidence="7" type="primary">nagA</name>
    <name evidence="7" type="ORF">ACFO4R_01145</name>
</gene>
<dbReference type="NCBIfam" id="TIGR00221">
    <property type="entry name" value="nagA"/>
    <property type="match status" value="1"/>
</dbReference>
<keyword evidence="2" id="KW-0479">Metal-binding</keyword>
<evidence type="ECO:0000256" key="3">
    <source>
        <dbReference type="ARBA" id="ARBA00022801"/>
    </source>
</evidence>
<dbReference type="GO" id="GO:0008448">
    <property type="term" value="F:N-acetylglucosamine-6-phosphate deacetylase activity"/>
    <property type="evidence" value="ECO:0007669"/>
    <property type="project" value="UniProtKB-EC"/>
</dbReference>
<feature type="domain" description="Amidohydrolase-related" evidence="6">
    <location>
        <begin position="43"/>
        <end position="369"/>
    </location>
</feature>
<dbReference type="InterPro" id="IPR006680">
    <property type="entry name" value="Amidohydro-rel"/>
</dbReference>